<dbReference type="Proteomes" id="UP000037460">
    <property type="component" value="Unassembled WGS sequence"/>
</dbReference>
<evidence type="ECO:0000313" key="2">
    <source>
        <dbReference type="Proteomes" id="UP000037460"/>
    </source>
</evidence>
<gene>
    <name evidence="1" type="ORF">Ctob_013848</name>
</gene>
<name>A0A0M0JZK9_9EUKA</name>
<sequence>MLDEDEEYEDAVLYERRGTPVLRSARPELVVPTPWTRWLWTGALNSRLWPRACAATG</sequence>
<accession>A0A0M0JZK9</accession>
<dbReference type="AlphaFoldDB" id="A0A0M0JZK9"/>
<keyword evidence="2" id="KW-1185">Reference proteome</keyword>
<organism evidence="1 2">
    <name type="scientific">Chrysochromulina tobinii</name>
    <dbReference type="NCBI Taxonomy" id="1460289"/>
    <lineage>
        <taxon>Eukaryota</taxon>
        <taxon>Haptista</taxon>
        <taxon>Haptophyta</taxon>
        <taxon>Prymnesiophyceae</taxon>
        <taxon>Prymnesiales</taxon>
        <taxon>Chrysochromulinaceae</taxon>
        <taxon>Chrysochromulina</taxon>
    </lineage>
</organism>
<protein>
    <submittedName>
        <fullName evidence="1">Uncharacterized protein</fullName>
    </submittedName>
</protein>
<dbReference type="EMBL" id="JWZX01001987">
    <property type="protein sequence ID" value="KOO31563.1"/>
    <property type="molecule type" value="Genomic_DNA"/>
</dbReference>
<comment type="caution">
    <text evidence="1">The sequence shown here is derived from an EMBL/GenBank/DDBJ whole genome shotgun (WGS) entry which is preliminary data.</text>
</comment>
<reference evidence="2" key="1">
    <citation type="journal article" date="2015" name="PLoS Genet.">
        <title>Genome Sequence and Transcriptome Analyses of Chrysochromulina tobin: Metabolic Tools for Enhanced Algal Fitness in the Prominent Order Prymnesiales (Haptophyceae).</title>
        <authorList>
            <person name="Hovde B.T."/>
            <person name="Deodato C.R."/>
            <person name="Hunsperger H.M."/>
            <person name="Ryken S.A."/>
            <person name="Yost W."/>
            <person name="Jha R.K."/>
            <person name="Patterson J."/>
            <person name="Monnat R.J. Jr."/>
            <person name="Barlow S.B."/>
            <person name="Starkenburg S.R."/>
            <person name="Cattolico R.A."/>
        </authorList>
    </citation>
    <scope>NUCLEOTIDE SEQUENCE</scope>
    <source>
        <strain evidence="2">CCMP291</strain>
    </source>
</reference>
<evidence type="ECO:0000313" key="1">
    <source>
        <dbReference type="EMBL" id="KOO31563.1"/>
    </source>
</evidence>
<proteinExistence type="predicted"/>